<dbReference type="Pfam" id="PF12770">
    <property type="entry name" value="CHAT"/>
    <property type="match status" value="1"/>
</dbReference>
<reference evidence="3 4" key="1">
    <citation type="submission" date="2016-11" db="EMBL/GenBank/DDBJ databases">
        <authorList>
            <person name="Jaros S."/>
            <person name="Januszkiewicz K."/>
            <person name="Wedrychowicz H."/>
        </authorList>
    </citation>
    <scope>NUCLEOTIDE SEQUENCE [LARGE SCALE GENOMIC DNA]</scope>
    <source>
        <strain evidence="3 4">DSM 24787</strain>
    </source>
</reference>
<accession>A0A1N6JNS1</accession>
<dbReference type="RefSeq" id="WP_074241595.1">
    <property type="nucleotide sequence ID" value="NZ_FSRA01000002.1"/>
</dbReference>
<dbReference type="CDD" id="cd00009">
    <property type="entry name" value="AAA"/>
    <property type="match status" value="1"/>
</dbReference>
<sequence>MQYHELVFSAAAATRLKKGYGKLLHKLNLGKTLDAAYLAALTLAMREQLYAQKKLTAFWQKAAAAPESTHHLHLVHRDKELLNLPWQMAIDGDKHPSVYISKGFIAEQPSAVYTPQAGPLKILIMISSPEDEQAYKRLSFEKEEEVLLEALRPMYESDQVEVSFTITGSLESLEASLAKEHFHLLYFSGHGGYKHKKGYLLLEEEKTMKGIEVSADLFAAAVCKYPSHIPALVILASCQSAEGDVEEGFPGIADELMAAGVPAVIAMAFSIPDEYVTIFATHLFEAFGQRETLLTAYVKALHGLENAEATYAMEEDYNLAPTQWLVPQLYFKEPVEHIVQWTGRKKKTQKKRLNATGEYRFIGRRRELSRLLPFLYEGKPVLLLGQAGVGKTALAEKAVQRLLAADSKRVQFRFESRDLSAGAIKTHLEAFLSHTGELEYLLGIVRKKFRPLWVIDDMDVMQSAPGGALRDNTWLNWLQQEVIPYDPVLFISRYNVPELANVQVLAVNEASSGDLFTHLMQLEAAAILITQPHADPLVITEIVYNALGGHYMAWACFNRLYRQAPGTLWKIIEKIWSAKDPSNTMHLYNKITEKVQEEMDKEGRSVNLNQPGALLEEADWQTLQLLAHFRTPVPLQALEMQPVTIDWQPVLSKLRGLSLVEEHLQVTQPAYGVTRLVNVWLQQQERGEISFSAKQAGDYYYAREKETEELIDLIEAFWHYLPEQHAERINETGLKLARAYYDKGTYDQALHYALHTLTTCGDSTYPEVLNIIAAVYRRQGALPEAIKFWTAFYDAAINTGNRVQEGLALNNLAALLHELSETEDAKTMMERSLAIARETNDQREVASRLNSLGKIVEGQHDHVRARALYEESLQLWKEMDDVVGEAQTLMNLTDAFAHTGEVEKAQLSLRFCITIFKEAGEIDSEATAYEKLGELLLACGEQEEALDLLHKSLQLYSSLRSRGDQSRVLDLIGQLYTGMSYFDQALAYLTKSLAFARQLQQRYTEIPMLIHLSNLYRVKGEPDKGISYAKEAMIISREEEDKEAEADCLFQLGYLYLEKGDRERSVRYFKQSKKLMETFGTAARQDLLDAIAHHISPPEDFATRLSLLEKQLVDCRKQGKKLYEADILYLMAEIALQAEKGEAFFEWADEAYDIYTQLEHMPGIFRTGCLLGNILYLNEDPEDRAEGLELLQLSFQIGQKEGYPGTEDIAAFIKGELS</sequence>
<dbReference type="Gene3D" id="3.40.50.300">
    <property type="entry name" value="P-loop containing nucleotide triphosphate hydrolases"/>
    <property type="match status" value="1"/>
</dbReference>
<feature type="domain" description="CHAT" evidence="2">
    <location>
        <begin position="65"/>
        <end position="306"/>
    </location>
</feature>
<gene>
    <name evidence="3" type="ORF">SAMN04488055_4227</name>
</gene>
<dbReference type="PANTHER" id="PTHR47691">
    <property type="entry name" value="REGULATOR-RELATED"/>
    <property type="match status" value="1"/>
</dbReference>
<evidence type="ECO:0000259" key="2">
    <source>
        <dbReference type="Pfam" id="PF12770"/>
    </source>
</evidence>
<proteinExistence type="predicted"/>
<dbReference type="Gene3D" id="1.25.40.10">
    <property type="entry name" value="Tetratricopeptide repeat domain"/>
    <property type="match status" value="2"/>
</dbReference>
<evidence type="ECO:0000313" key="3">
    <source>
        <dbReference type="EMBL" id="SIO46044.1"/>
    </source>
</evidence>
<dbReference type="SUPFAM" id="SSF48452">
    <property type="entry name" value="TPR-like"/>
    <property type="match status" value="2"/>
</dbReference>
<keyword evidence="4" id="KW-1185">Reference proteome</keyword>
<dbReference type="InterPro" id="IPR027417">
    <property type="entry name" value="P-loop_NTPase"/>
</dbReference>
<organism evidence="3 4">
    <name type="scientific">Chitinophaga niabensis</name>
    <dbReference type="NCBI Taxonomy" id="536979"/>
    <lineage>
        <taxon>Bacteria</taxon>
        <taxon>Pseudomonadati</taxon>
        <taxon>Bacteroidota</taxon>
        <taxon>Chitinophagia</taxon>
        <taxon>Chitinophagales</taxon>
        <taxon>Chitinophagaceae</taxon>
        <taxon>Chitinophaga</taxon>
    </lineage>
</organism>
<dbReference type="Pfam" id="PF13424">
    <property type="entry name" value="TPR_12"/>
    <property type="match status" value="3"/>
</dbReference>
<feature type="repeat" description="TPR" evidence="1">
    <location>
        <begin position="1046"/>
        <end position="1079"/>
    </location>
</feature>
<dbReference type="InterPro" id="IPR019734">
    <property type="entry name" value="TPR_rpt"/>
</dbReference>
<dbReference type="Proteomes" id="UP000185003">
    <property type="component" value="Unassembled WGS sequence"/>
</dbReference>
<keyword evidence="1" id="KW-0802">TPR repeat</keyword>
<dbReference type="SMART" id="SM00028">
    <property type="entry name" value="TPR"/>
    <property type="match status" value="8"/>
</dbReference>
<dbReference type="PROSITE" id="PS50005">
    <property type="entry name" value="TPR"/>
    <property type="match status" value="2"/>
</dbReference>
<dbReference type="InterPro" id="IPR011990">
    <property type="entry name" value="TPR-like_helical_dom_sf"/>
</dbReference>
<evidence type="ECO:0000313" key="4">
    <source>
        <dbReference type="Proteomes" id="UP000185003"/>
    </source>
</evidence>
<dbReference type="AlphaFoldDB" id="A0A1N6JNS1"/>
<dbReference type="SUPFAM" id="SSF52540">
    <property type="entry name" value="P-loop containing nucleoside triphosphate hydrolases"/>
    <property type="match status" value="1"/>
</dbReference>
<dbReference type="PANTHER" id="PTHR47691:SF3">
    <property type="entry name" value="HTH-TYPE TRANSCRIPTIONAL REGULATOR RV0890C-RELATED"/>
    <property type="match status" value="1"/>
</dbReference>
<dbReference type="InterPro" id="IPR024983">
    <property type="entry name" value="CHAT_dom"/>
</dbReference>
<protein>
    <submittedName>
        <fullName evidence="3">ATPase</fullName>
    </submittedName>
</protein>
<dbReference type="OrthoDB" id="9809670at2"/>
<dbReference type="STRING" id="536979.SAMN04488055_4227"/>
<feature type="repeat" description="TPR" evidence="1">
    <location>
        <begin position="926"/>
        <end position="959"/>
    </location>
</feature>
<name>A0A1N6JNS1_9BACT</name>
<evidence type="ECO:0000256" key="1">
    <source>
        <dbReference type="PROSITE-ProRule" id="PRU00339"/>
    </source>
</evidence>
<dbReference type="EMBL" id="FSRA01000002">
    <property type="protein sequence ID" value="SIO46044.1"/>
    <property type="molecule type" value="Genomic_DNA"/>
</dbReference>